<evidence type="ECO:0000313" key="3">
    <source>
        <dbReference type="Proteomes" id="UP000283509"/>
    </source>
</evidence>
<evidence type="ECO:0000256" key="1">
    <source>
        <dbReference type="SAM" id="Phobius"/>
    </source>
</evidence>
<comment type="caution">
    <text evidence="2">The sequence shown here is derived from an EMBL/GenBank/DDBJ whole genome shotgun (WGS) entry which is preliminary data.</text>
</comment>
<gene>
    <name evidence="2" type="ORF">C7M84_022305</name>
</gene>
<evidence type="ECO:0000313" key="2">
    <source>
        <dbReference type="EMBL" id="ROT84511.1"/>
    </source>
</evidence>
<keyword evidence="1" id="KW-0472">Membrane</keyword>
<keyword evidence="1" id="KW-1133">Transmembrane helix</keyword>
<keyword evidence="3" id="KW-1185">Reference proteome</keyword>
<reference evidence="2 3" key="1">
    <citation type="submission" date="2018-04" db="EMBL/GenBank/DDBJ databases">
        <authorList>
            <person name="Zhang X."/>
            <person name="Yuan J."/>
            <person name="Li F."/>
            <person name="Xiang J."/>
        </authorList>
    </citation>
    <scope>NUCLEOTIDE SEQUENCE [LARGE SCALE GENOMIC DNA]</scope>
    <source>
        <tissue evidence="2">Muscle</tissue>
    </source>
</reference>
<organism evidence="2 3">
    <name type="scientific">Penaeus vannamei</name>
    <name type="common">Whiteleg shrimp</name>
    <name type="synonym">Litopenaeus vannamei</name>
    <dbReference type="NCBI Taxonomy" id="6689"/>
    <lineage>
        <taxon>Eukaryota</taxon>
        <taxon>Metazoa</taxon>
        <taxon>Ecdysozoa</taxon>
        <taxon>Arthropoda</taxon>
        <taxon>Crustacea</taxon>
        <taxon>Multicrustacea</taxon>
        <taxon>Malacostraca</taxon>
        <taxon>Eumalacostraca</taxon>
        <taxon>Eucarida</taxon>
        <taxon>Decapoda</taxon>
        <taxon>Dendrobranchiata</taxon>
        <taxon>Penaeoidea</taxon>
        <taxon>Penaeidae</taxon>
        <taxon>Penaeus</taxon>
    </lineage>
</organism>
<sequence length="391" mass="42740">MHCVDRASREPLPVEHLAVCLQYSTATGYGDESGSMDYLHSWAPITLWAVVVALLLLPRLAVVCASTSKAKPIFLDQFGNARPHQEVYLRLKANLGTFDGLYLKAVCIAVWAIMAQVFVVLAINVILLPGKVLPILMGFPWHRDVEKYADPISVAFLSFLSCTITSYVHLQSLRRSYYGCYHSMATFYLGLFFVIGIAMLALFTITFLHLLHLVLCLPTPCGRRHLVNRGRIHDEVNGLPLRPGDLLMLEYGKQYVSGRDATSSGSSSSEEELSVVVAKDPVVLKDSASSAEDTDGLFTSACDQILVEGRETAVGFVAGQSQVLADAIQVCETAVEVIPVEQIHGGENQPLEELEMGEEAGGERILAASQKPFQLLGFYYLRTGGRSGPDS</sequence>
<dbReference type="EMBL" id="QCYY01000532">
    <property type="protein sequence ID" value="ROT84511.1"/>
    <property type="molecule type" value="Genomic_DNA"/>
</dbReference>
<protein>
    <submittedName>
        <fullName evidence="2">Uncharacterized protein</fullName>
    </submittedName>
</protein>
<keyword evidence="1" id="KW-0812">Transmembrane</keyword>
<accession>A0A423U770</accession>
<feature type="transmembrane region" description="Helical" evidence="1">
    <location>
        <begin position="101"/>
        <end position="128"/>
    </location>
</feature>
<reference evidence="2 3" key="2">
    <citation type="submission" date="2019-01" db="EMBL/GenBank/DDBJ databases">
        <title>The decoding of complex shrimp genome reveals the adaptation for benthos swimmer, frequently molting mechanism and breeding impact on genome.</title>
        <authorList>
            <person name="Sun Y."/>
            <person name="Gao Y."/>
            <person name="Yu Y."/>
        </authorList>
    </citation>
    <scope>NUCLEOTIDE SEQUENCE [LARGE SCALE GENOMIC DNA]</scope>
    <source>
        <tissue evidence="2">Muscle</tissue>
    </source>
</reference>
<dbReference type="Proteomes" id="UP000283509">
    <property type="component" value="Unassembled WGS sequence"/>
</dbReference>
<feature type="transmembrane region" description="Helical" evidence="1">
    <location>
        <begin position="191"/>
        <end position="215"/>
    </location>
</feature>
<dbReference type="AlphaFoldDB" id="A0A423U770"/>
<name>A0A423U770_PENVA</name>
<feature type="transmembrane region" description="Helical" evidence="1">
    <location>
        <begin position="148"/>
        <end position="170"/>
    </location>
</feature>
<proteinExistence type="predicted"/>
<feature type="transmembrane region" description="Helical" evidence="1">
    <location>
        <begin position="45"/>
        <end position="65"/>
    </location>
</feature>